<sequence>MKTRCLTLNRNEFLSCFVTDAVLSVIDNIVNGSKEMDPVLNLVKRDTVNARGMAKTFTTLRDKPLTHCENCGKSPEDFGRDTRFMVCSTCKSKLHFSIHYCSQETMSERRLEEAQSALW</sequence>
<protein>
    <submittedName>
        <fullName evidence="1">Uncharacterized protein</fullName>
    </submittedName>
</protein>
<dbReference type="OrthoDB" id="5231159at2759"/>
<dbReference type="GeneID" id="38774507"/>
<proteinExistence type="predicted"/>
<dbReference type="InParanoid" id="A0A401G602"/>
<dbReference type="Proteomes" id="UP000287166">
    <property type="component" value="Unassembled WGS sequence"/>
</dbReference>
<gene>
    <name evidence="1" type="ORF">SCP_0104700</name>
</gene>
<dbReference type="AlphaFoldDB" id="A0A401G602"/>
<dbReference type="EMBL" id="BFAD01000001">
    <property type="protein sequence ID" value="GBE77590.1"/>
    <property type="molecule type" value="Genomic_DNA"/>
</dbReference>
<name>A0A401G602_9APHY</name>
<reference evidence="1 2" key="1">
    <citation type="journal article" date="2018" name="Sci. Rep.">
        <title>Genome sequence of the cauliflower mushroom Sparassis crispa (Hanabiratake) and its association with beneficial usage.</title>
        <authorList>
            <person name="Kiyama R."/>
            <person name="Furutani Y."/>
            <person name="Kawaguchi K."/>
            <person name="Nakanishi T."/>
        </authorList>
    </citation>
    <scope>NUCLEOTIDE SEQUENCE [LARGE SCALE GENOMIC DNA]</scope>
</reference>
<comment type="caution">
    <text evidence="1">The sequence shown here is derived from an EMBL/GenBank/DDBJ whole genome shotgun (WGS) entry which is preliminary data.</text>
</comment>
<organism evidence="1 2">
    <name type="scientific">Sparassis crispa</name>
    <dbReference type="NCBI Taxonomy" id="139825"/>
    <lineage>
        <taxon>Eukaryota</taxon>
        <taxon>Fungi</taxon>
        <taxon>Dikarya</taxon>
        <taxon>Basidiomycota</taxon>
        <taxon>Agaricomycotina</taxon>
        <taxon>Agaricomycetes</taxon>
        <taxon>Polyporales</taxon>
        <taxon>Sparassidaceae</taxon>
        <taxon>Sparassis</taxon>
    </lineage>
</organism>
<evidence type="ECO:0000313" key="2">
    <source>
        <dbReference type="Proteomes" id="UP000287166"/>
    </source>
</evidence>
<accession>A0A401G602</accession>
<dbReference type="RefSeq" id="XP_027608503.1">
    <property type="nucleotide sequence ID" value="XM_027752702.1"/>
</dbReference>
<evidence type="ECO:0000313" key="1">
    <source>
        <dbReference type="EMBL" id="GBE77590.1"/>
    </source>
</evidence>
<keyword evidence="2" id="KW-1185">Reference proteome</keyword>